<dbReference type="EMBL" id="UFXP01000001">
    <property type="protein sequence ID" value="STC76749.1"/>
    <property type="molecule type" value="Genomic_DNA"/>
</dbReference>
<feature type="transmembrane region" description="Helical" evidence="1">
    <location>
        <begin position="59"/>
        <end position="77"/>
    </location>
</feature>
<feature type="transmembrane region" description="Helical" evidence="1">
    <location>
        <begin position="33"/>
        <end position="53"/>
    </location>
</feature>
<evidence type="ECO:0000313" key="2">
    <source>
        <dbReference type="EMBL" id="STC76749.1"/>
    </source>
</evidence>
<keyword evidence="1" id="KW-0812">Transmembrane</keyword>
<evidence type="ECO:0000313" key="3">
    <source>
        <dbReference type="Proteomes" id="UP000254287"/>
    </source>
</evidence>
<keyword evidence="1" id="KW-1133">Transmembrane helix</keyword>
<evidence type="ECO:0000256" key="1">
    <source>
        <dbReference type="SAM" id="Phobius"/>
    </source>
</evidence>
<protein>
    <submittedName>
        <fullName evidence="2">Uncharacterized protein</fullName>
    </submittedName>
</protein>
<proteinExistence type="predicted"/>
<sequence length="134" mass="14723">MPNSVNERYNVIAEFIAGVVEEQSFYRRNANTINGTIAATIGAIVWVAQYLLTTGQAPELYQILSALVIPLLTAVSLKLTRNGIGTKTSEALKKPAAEAALRQTALEDAQNKRQDKANKQAADLLSIREQFTRY</sequence>
<reference evidence="2 3" key="1">
    <citation type="submission" date="2018-06" db="EMBL/GenBank/DDBJ databases">
        <authorList>
            <consortium name="Pathogen Informatics"/>
            <person name="Doyle S."/>
        </authorList>
    </citation>
    <scope>NUCLEOTIDE SEQUENCE [LARGE SCALE GENOMIC DNA]</scope>
    <source>
        <strain evidence="2 3">NCTC10289</strain>
    </source>
</reference>
<keyword evidence="1" id="KW-0472">Membrane</keyword>
<name>A0A376CX30_9CORY</name>
<dbReference type="RefSeq" id="WP_115021620.1">
    <property type="nucleotide sequence ID" value="NZ_CP069533.1"/>
</dbReference>
<dbReference type="AlphaFoldDB" id="A0A376CX30"/>
<dbReference type="Proteomes" id="UP000254287">
    <property type="component" value="Unassembled WGS sequence"/>
</dbReference>
<gene>
    <name evidence="2" type="ORF">NCTC10289_01054</name>
</gene>
<organism evidence="2 3">
    <name type="scientific">Corynebacterium minutissimum</name>
    <dbReference type="NCBI Taxonomy" id="38301"/>
    <lineage>
        <taxon>Bacteria</taxon>
        <taxon>Bacillati</taxon>
        <taxon>Actinomycetota</taxon>
        <taxon>Actinomycetes</taxon>
        <taxon>Mycobacteriales</taxon>
        <taxon>Corynebacteriaceae</taxon>
        <taxon>Corynebacterium</taxon>
    </lineage>
</organism>
<accession>A0A376CX30</accession>